<keyword evidence="5 9" id="KW-0560">Oxidoreductase</keyword>
<keyword evidence="3 8" id="KW-0349">Heme</keyword>
<dbReference type="PRINTS" id="PR00385">
    <property type="entry name" value="P450"/>
</dbReference>
<evidence type="ECO:0000256" key="9">
    <source>
        <dbReference type="RuleBase" id="RU000461"/>
    </source>
</evidence>
<feature type="binding site" description="axial binding residue" evidence="8">
    <location>
        <position position="348"/>
    </location>
    <ligand>
        <name>heme</name>
        <dbReference type="ChEBI" id="CHEBI:30413"/>
    </ligand>
    <ligandPart>
        <name>Fe</name>
        <dbReference type="ChEBI" id="CHEBI:18248"/>
    </ligandPart>
</feature>
<comment type="similarity">
    <text evidence="2 9">Belongs to the cytochrome P450 family.</text>
</comment>
<comment type="cofactor">
    <cofactor evidence="1 8">
        <name>heme</name>
        <dbReference type="ChEBI" id="CHEBI:30413"/>
    </cofactor>
</comment>
<dbReference type="Pfam" id="PF00067">
    <property type="entry name" value="p450"/>
    <property type="match status" value="1"/>
</dbReference>
<dbReference type="AlphaFoldDB" id="A0AAJ0DPY0"/>
<evidence type="ECO:0000256" key="7">
    <source>
        <dbReference type="ARBA" id="ARBA00023033"/>
    </source>
</evidence>
<evidence type="ECO:0000313" key="10">
    <source>
        <dbReference type="EMBL" id="KAK3054019.1"/>
    </source>
</evidence>
<evidence type="ECO:0000313" key="11">
    <source>
        <dbReference type="Proteomes" id="UP001271007"/>
    </source>
</evidence>
<dbReference type="InterPro" id="IPR050364">
    <property type="entry name" value="Cytochrome_P450_fung"/>
</dbReference>
<organism evidence="10 11">
    <name type="scientific">Extremus antarcticus</name>
    <dbReference type="NCBI Taxonomy" id="702011"/>
    <lineage>
        <taxon>Eukaryota</taxon>
        <taxon>Fungi</taxon>
        <taxon>Dikarya</taxon>
        <taxon>Ascomycota</taxon>
        <taxon>Pezizomycotina</taxon>
        <taxon>Dothideomycetes</taxon>
        <taxon>Dothideomycetidae</taxon>
        <taxon>Mycosphaerellales</taxon>
        <taxon>Extremaceae</taxon>
        <taxon>Extremus</taxon>
    </lineage>
</organism>
<dbReference type="InterPro" id="IPR001128">
    <property type="entry name" value="Cyt_P450"/>
</dbReference>
<name>A0AAJ0DPY0_9PEZI</name>
<dbReference type="PANTHER" id="PTHR46300:SF7">
    <property type="entry name" value="P450, PUTATIVE (EUROFUNG)-RELATED"/>
    <property type="match status" value="1"/>
</dbReference>
<dbReference type="GO" id="GO:0004497">
    <property type="term" value="F:monooxygenase activity"/>
    <property type="evidence" value="ECO:0007669"/>
    <property type="project" value="UniProtKB-KW"/>
</dbReference>
<keyword evidence="6 8" id="KW-0408">Iron</keyword>
<dbReference type="PROSITE" id="PS00086">
    <property type="entry name" value="CYTOCHROME_P450"/>
    <property type="match status" value="1"/>
</dbReference>
<proteinExistence type="inferred from homology"/>
<dbReference type="InterPro" id="IPR036396">
    <property type="entry name" value="Cyt_P450_sf"/>
</dbReference>
<evidence type="ECO:0000256" key="2">
    <source>
        <dbReference type="ARBA" id="ARBA00010617"/>
    </source>
</evidence>
<dbReference type="CDD" id="cd11065">
    <property type="entry name" value="CYP64-like"/>
    <property type="match status" value="1"/>
</dbReference>
<dbReference type="InterPro" id="IPR017972">
    <property type="entry name" value="Cyt_P450_CS"/>
</dbReference>
<sequence>MEKRGQHHSSRPRMIFGGEMCGWENLLAIEAAPEEVRELRKRIHQVIGTKPALSKFHELQETEVHRFLLRTLRKPEDVVQHIKTEAGAIILKGAYGYTIEPEKTDPLVDVADNALMQFSLATVPGAWMVDMLPALRYLPEWVPGTGFKSTAREWKSTLMELAEKPHEFVKHQMAEKQNAESYVAKLYQQANGTTSAQEESRIRWSAAALYTGGADTSVSTMSLFFLAMTVNPNVQVKAREEIDRVICNHRLPALADRPNLPYVEAVVKECFRWHPIAPMGLPHVTTKDDIYQGHLIPKGAMLIPNIWLVTHDPKVYDDPMTFNPNRFLSESPPPDPRDFVFGFGRRICPGRLLAESSVWLTVARSLAVFDIAKGFEHGEEIEPDVRFTPGIISHPLPFKASIKPRSKDYEELIRAVEVDHPWEASDADKLRSVGD</sequence>
<dbReference type="PANTHER" id="PTHR46300">
    <property type="entry name" value="P450, PUTATIVE (EUROFUNG)-RELATED-RELATED"/>
    <property type="match status" value="1"/>
</dbReference>
<dbReference type="InterPro" id="IPR002401">
    <property type="entry name" value="Cyt_P450_E_grp-I"/>
</dbReference>
<dbReference type="PRINTS" id="PR00463">
    <property type="entry name" value="EP450I"/>
</dbReference>
<reference evidence="10" key="1">
    <citation type="submission" date="2023-04" db="EMBL/GenBank/DDBJ databases">
        <title>Black Yeasts Isolated from many extreme environments.</title>
        <authorList>
            <person name="Coleine C."/>
            <person name="Stajich J.E."/>
            <person name="Selbmann L."/>
        </authorList>
    </citation>
    <scope>NUCLEOTIDE SEQUENCE</scope>
    <source>
        <strain evidence="10">CCFEE 5312</strain>
    </source>
</reference>
<evidence type="ECO:0008006" key="12">
    <source>
        <dbReference type="Google" id="ProtNLM"/>
    </source>
</evidence>
<evidence type="ECO:0000256" key="6">
    <source>
        <dbReference type="ARBA" id="ARBA00023004"/>
    </source>
</evidence>
<dbReference type="Proteomes" id="UP001271007">
    <property type="component" value="Unassembled WGS sequence"/>
</dbReference>
<keyword evidence="7 9" id="KW-0503">Monooxygenase</keyword>
<evidence type="ECO:0000256" key="3">
    <source>
        <dbReference type="ARBA" id="ARBA00022617"/>
    </source>
</evidence>
<dbReference type="SUPFAM" id="SSF48264">
    <property type="entry name" value="Cytochrome P450"/>
    <property type="match status" value="1"/>
</dbReference>
<comment type="caution">
    <text evidence="10">The sequence shown here is derived from an EMBL/GenBank/DDBJ whole genome shotgun (WGS) entry which is preliminary data.</text>
</comment>
<evidence type="ECO:0000256" key="5">
    <source>
        <dbReference type="ARBA" id="ARBA00023002"/>
    </source>
</evidence>
<evidence type="ECO:0000256" key="1">
    <source>
        <dbReference type="ARBA" id="ARBA00001971"/>
    </source>
</evidence>
<protein>
    <recommendedName>
        <fullName evidence="12">Cytochrome P450</fullName>
    </recommendedName>
</protein>
<evidence type="ECO:0000256" key="4">
    <source>
        <dbReference type="ARBA" id="ARBA00022723"/>
    </source>
</evidence>
<dbReference type="GO" id="GO:0016705">
    <property type="term" value="F:oxidoreductase activity, acting on paired donors, with incorporation or reduction of molecular oxygen"/>
    <property type="evidence" value="ECO:0007669"/>
    <property type="project" value="InterPro"/>
</dbReference>
<gene>
    <name evidence="10" type="ORF">LTR09_004795</name>
</gene>
<keyword evidence="11" id="KW-1185">Reference proteome</keyword>
<evidence type="ECO:0000256" key="8">
    <source>
        <dbReference type="PIRSR" id="PIRSR602401-1"/>
    </source>
</evidence>
<keyword evidence="4 8" id="KW-0479">Metal-binding</keyword>
<accession>A0AAJ0DPY0</accession>
<dbReference type="EMBL" id="JAWDJX010000013">
    <property type="protein sequence ID" value="KAK3054019.1"/>
    <property type="molecule type" value="Genomic_DNA"/>
</dbReference>
<dbReference type="GO" id="GO:0020037">
    <property type="term" value="F:heme binding"/>
    <property type="evidence" value="ECO:0007669"/>
    <property type="project" value="InterPro"/>
</dbReference>
<dbReference type="GO" id="GO:0005506">
    <property type="term" value="F:iron ion binding"/>
    <property type="evidence" value="ECO:0007669"/>
    <property type="project" value="InterPro"/>
</dbReference>
<dbReference type="Gene3D" id="1.10.630.10">
    <property type="entry name" value="Cytochrome P450"/>
    <property type="match status" value="1"/>
</dbReference>